<feature type="region of interest" description="Disordered" evidence="1">
    <location>
        <begin position="255"/>
        <end position="284"/>
    </location>
</feature>
<feature type="compositionally biased region" description="Polar residues" evidence="1">
    <location>
        <begin position="52"/>
        <end position="65"/>
    </location>
</feature>
<dbReference type="AlphaFoldDB" id="A0AAV2HM87"/>
<accession>A0AAV2HM87</accession>
<comment type="caution">
    <text evidence="2">The sequence shown here is derived from an EMBL/GenBank/DDBJ whole genome shotgun (WGS) entry which is preliminary data.</text>
</comment>
<keyword evidence="3" id="KW-1185">Reference proteome</keyword>
<dbReference type="EMBL" id="CAXITT010000150">
    <property type="protein sequence ID" value="CAL1533709.1"/>
    <property type="molecule type" value="Genomic_DNA"/>
</dbReference>
<feature type="non-terminal residue" evidence="2">
    <location>
        <position position="284"/>
    </location>
</feature>
<feature type="compositionally biased region" description="Polar residues" evidence="1">
    <location>
        <begin position="88"/>
        <end position="117"/>
    </location>
</feature>
<protein>
    <submittedName>
        <fullName evidence="2">Uncharacterized protein</fullName>
    </submittedName>
</protein>
<gene>
    <name evidence="2" type="ORF">GSLYS_00007669001</name>
</gene>
<reference evidence="2 3" key="1">
    <citation type="submission" date="2024-04" db="EMBL/GenBank/DDBJ databases">
        <authorList>
            <consortium name="Genoscope - CEA"/>
            <person name="William W."/>
        </authorList>
    </citation>
    <scope>NUCLEOTIDE SEQUENCE [LARGE SCALE GENOMIC DNA]</scope>
</reference>
<feature type="region of interest" description="Disordered" evidence="1">
    <location>
        <begin position="39"/>
        <end position="125"/>
    </location>
</feature>
<feature type="non-terminal residue" evidence="2">
    <location>
        <position position="1"/>
    </location>
</feature>
<name>A0AAV2HM87_LYMST</name>
<evidence type="ECO:0000313" key="3">
    <source>
        <dbReference type="Proteomes" id="UP001497497"/>
    </source>
</evidence>
<feature type="compositionally biased region" description="Basic and acidic residues" evidence="1">
    <location>
        <begin position="40"/>
        <end position="51"/>
    </location>
</feature>
<evidence type="ECO:0000313" key="2">
    <source>
        <dbReference type="EMBL" id="CAL1533709.1"/>
    </source>
</evidence>
<proteinExistence type="predicted"/>
<feature type="compositionally biased region" description="Basic and acidic residues" evidence="1">
    <location>
        <begin position="264"/>
        <end position="277"/>
    </location>
</feature>
<dbReference type="Proteomes" id="UP001497497">
    <property type="component" value="Unassembled WGS sequence"/>
</dbReference>
<evidence type="ECO:0000256" key="1">
    <source>
        <dbReference type="SAM" id="MobiDB-lite"/>
    </source>
</evidence>
<organism evidence="2 3">
    <name type="scientific">Lymnaea stagnalis</name>
    <name type="common">Great pond snail</name>
    <name type="synonym">Helix stagnalis</name>
    <dbReference type="NCBI Taxonomy" id="6523"/>
    <lineage>
        <taxon>Eukaryota</taxon>
        <taxon>Metazoa</taxon>
        <taxon>Spiralia</taxon>
        <taxon>Lophotrochozoa</taxon>
        <taxon>Mollusca</taxon>
        <taxon>Gastropoda</taxon>
        <taxon>Heterobranchia</taxon>
        <taxon>Euthyneura</taxon>
        <taxon>Panpulmonata</taxon>
        <taxon>Hygrophila</taxon>
        <taxon>Lymnaeoidea</taxon>
        <taxon>Lymnaeidae</taxon>
        <taxon>Lymnaea</taxon>
    </lineage>
</organism>
<sequence>GWCRPGFIPSAENDLGLKVKTGNSNSHLNMSSEINGRSQLAHEGDSGRHQSDGTSAISNDAEVSTNNNNHLDNLNNDADDNSVEPCGESQNASSPGNDNNPQSLPNIINPNTAMSEDSNVDVETEEQSTPMISNDLEPGEMVSNEVVVSDSAGSLRHSHEEELAMSDAHYIEKQVVESFLSGGSSEITNSRLIQDRMPVDRMSISEKRPAANGNNNYEKAMAASGSSSVVSNNALNSKATKSLDAISLTIASVAAGEGGPPEFLTRHPPDKLRDDRSFQQTSSA</sequence>
<feature type="compositionally biased region" description="Low complexity" evidence="1">
    <location>
        <begin position="66"/>
        <end position="76"/>
    </location>
</feature>